<comment type="caution">
    <text evidence="1">The sequence shown here is derived from an EMBL/GenBank/DDBJ whole genome shotgun (WGS) entry which is preliminary data.</text>
</comment>
<name>A0ABQ0TL60_9BACL</name>
<proteinExistence type="predicted"/>
<evidence type="ECO:0000313" key="2">
    <source>
        <dbReference type="Proteomes" id="UP000319578"/>
    </source>
</evidence>
<accession>A0ABQ0TL60</accession>
<evidence type="ECO:0000313" key="1">
    <source>
        <dbReference type="EMBL" id="GED68678.1"/>
    </source>
</evidence>
<reference evidence="1 2" key="1">
    <citation type="submission" date="2019-06" db="EMBL/GenBank/DDBJ databases">
        <title>Whole genome shotgun sequence of Brevibacillus reuszeri NBRC 15719.</title>
        <authorList>
            <person name="Hosoyama A."/>
            <person name="Uohara A."/>
            <person name="Ohji S."/>
            <person name="Ichikawa N."/>
        </authorList>
    </citation>
    <scope>NUCLEOTIDE SEQUENCE [LARGE SCALE GENOMIC DNA]</scope>
    <source>
        <strain evidence="1 2">NBRC 15719</strain>
    </source>
</reference>
<keyword evidence="2" id="KW-1185">Reference proteome</keyword>
<organism evidence="1 2">
    <name type="scientific">Brevibacillus reuszeri</name>
    <dbReference type="NCBI Taxonomy" id="54915"/>
    <lineage>
        <taxon>Bacteria</taxon>
        <taxon>Bacillati</taxon>
        <taxon>Bacillota</taxon>
        <taxon>Bacilli</taxon>
        <taxon>Bacillales</taxon>
        <taxon>Paenibacillaceae</taxon>
        <taxon>Brevibacillus</taxon>
    </lineage>
</organism>
<protein>
    <recommendedName>
        <fullName evidence="3">HTH luxR-type domain-containing protein</fullName>
    </recommendedName>
</protein>
<sequence length="226" mass="26127">MAQATLLSKDVLMEAVCEGCPATCWGKKSHCQVHDKHVGKIEACPEWDKYMQDQKRTESAPEKQRVPYMKTDSFSRVNEEEPTLEIVQKTEDEIRDYHYMLIEVVRIQRYLREAGEGMVGQYGLEAALPKGKGSNGDKTHAEVVRRERKWKRLQNLQEKIERINKAVETIPGEQERLIVEALLDGDKNNLIAKEIGVSRQRYYEIKRSAVLKMARAMYGNRFQQIG</sequence>
<gene>
    <name evidence="1" type="ORF">BRE01_23800</name>
</gene>
<evidence type="ECO:0008006" key="3">
    <source>
        <dbReference type="Google" id="ProtNLM"/>
    </source>
</evidence>
<dbReference type="EMBL" id="BJON01000009">
    <property type="protein sequence ID" value="GED68678.1"/>
    <property type="molecule type" value="Genomic_DNA"/>
</dbReference>
<dbReference type="Proteomes" id="UP000319578">
    <property type="component" value="Unassembled WGS sequence"/>
</dbReference>